<dbReference type="Pfam" id="PF13561">
    <property type="entry name" value="adh_short_C2"/>
    <property type="match status" value="1"/>
</dbReference>
<dbReference type="EMBL" id="JACIDY010000009">
    <property type="protein sequence ID" value="MBB3941486.1"/>
    <property type="molecule type" value="Genomic_DNA"/>
</dbReference>
<accession>A0A7W6C8E7</accession>
<evidence type="ECO:0000313" key="3">
    <source>
        <dbReference type="EMBL" id="MBB3941486.1"/>
    </source>
</evidence>
<dbReference type="Proteomes" id="UP000561459">
    <property type="component" value="Unassembled WGS sequence"/>
</dbReference>
<keyword evidence="4" id="KW-1185">Reference proteome</keyword>
<dbReference type="Gene3D" id="3.40.50.720">
    <property type="entry name" value="NAD(P)-binding Rossmann-like Domain"/>
    <property type="match status" value="1"/>
</dbReference>
<proteinExistence type="inferred from homology"/>
<dbReference type="PANTHER" id="PTHR43477">
    <property type="entry name" value="DIHYDROANTICAPSIN 7-DEHYDROGENASE"/>
    <property type="match status" value="1"/>
</dbReference>
<dbReference type="InterPro" id="IPR036291">
    <property type="entry name" value="NAD(P)-bd_dom_sf"/>
</dbReference>
<evidence type="ECO:0000256" key="1">
    <source>
        <dbReference type="ARBA" id="ARBA00006484"/>
    </source>
</evidence>
<dbReference type="InterPro" id="IPR051122">
    <property type="entry name" value="SDR_DHRS6-like"/>
</dbReference>
<dbReference type="InterPro" id="IPR002347">
    <property type="entry name" value="SDR_fam"/>
</dbReference>
<dbReference type="PRINTS" id="PR00081">
    <property type="entry name" value="GDHRDH"/>
</dbReference>
<comment type="similarity">
    <text evidence="1">Belongs to the short-chain dehydrogenases/reductases (SDR) family.</text>
</comment>
<comment type="caution">
    <text evidence="3">The sequence shown here is derived from an EMBL/GenBank/DDBJ whole genome shotgun (WGS) entry which is preliminary data.</text>
</comment>
<evidence type="ECO:0000256" key="2">
    <source>
        <dbReference type="ARBA" id="ARBA00023002"/>
    </source>
</evidence>
<sequence>MDLKPSGQTALVTGGAGGIGGAIVEALAEEGCNVAFCSRSEESVARRRESLLKYPVTVIGRALNVLDGNAIDNWLAELGSVDIFIPTVSAISADIEETLSTDIETTILWTEKIIPYLRQSSHGAITYIGSLGTQFAMPTNKAYGLAKAGMVHYMKSLSRELASQGTRVNLVSPGYIEIEGGTWSNWRKSHSEIYQAAVKNNPFGRLGTGEEIGKVVAFISSPVASFVSGADWFVDGATSLNCLA</sequence>
<name>A0A7W6C8E7_9SPHN</name>
<gene>
    <name evidence="3" type="ORF">GGR39_003163</name>
</gene>
<dbReference type="GO" id="GO:0016491">
    <property type="term" value="F:oxidoreductase activity"/>
    <property type="evidence" value="ECO:0007669"/>
    <property type="project" value="UniProtKB-KW"/>
</dbReference>
<dbReference type="SUPFAM" id="SSF51735">
    <property type="entry name" value="NAD(P)-binding Rossmann-fold domains"/>
    <property type="match status" value="1"/>
</dbReference>
<dbReference type="PANTHER" id="PTHR43477:SF1">
    <property type="entry name" value="DIHYDROANTICAPSIN 7-DEHYDROGENASE"/>
    <property type="match status" value="1"/>
</dbReference>
<organism evidence="3 4">
    <name type="scientific">Novosphingobium fluoreni</name>
    <dbReference type="NCBI Taxonomy" id="1391222"/>
    <lineage>
        <taxon>Bacteria</taxon>
        <taxon>Pseudomonadati</taxon>
        <taxon>Pseudomonadota</taxon>
        <taxon>Alphaproteobacteria</taxon>
        <taxon>Sphingomonadales</taxon>
        <taxon>Sphingomonadaceae</taxon>
        <taxon>Novosphingobium</taxon>
    </lineage>
</organism>
<protein>
    <submittedName>
        <fullName evidence="3">NAD(P)-dependent dehydrogenase (Short-subunit alcohol dehydrogenase family)</fullName>
    </submittedName>
</protein>
<dbReference type="AlphaFoldDB" id="A0A7W6C8E7"/>
<evidence type="ECO:0000313" key="4">
    <source>
        <dbReference type="Proteomes" id="UP000561459"/>
    </source>
</evidence>
<reference evidence="3 4" key="1">
    <citation type="submission" date="2020-08" db="EMBL/GenBank/DDBJ databases">
        <title>Genomic Encyclopedia of Type Strains, Phase IV (KMG-IV): sequencing the most valuable type-strain genomes for metagenomic binning, comparative biology and taxonomic classification.</title>
        <authorList>
            <person name="Goeker M."/>
        </authorList>
    </citation>
    <scope>NUCLEOTIDE SEQUENCE [LARGE SCALE GENOMIC DNA]</scope>
    <source>
        <strain evidence="3 4">DSM 27568</strain>
    </source>
</reference>
<keyword evidence="2" id="KW-0560">Oxidoreductase</keyword>
<dbReference type="RefSeq" id="WP_183618374.1">
    <property type="nucleotide sequence ID" value="NZ_JACIDY010000009.1"/>
</dbReference>